<evidence type="ECO:0000256" key="3">
    <source>
        <dbReference type="ARBA" id="ARBA00023163"/>
    </source>
</evidence>
<dbReference type="CDD" id="cd01392">
    <property type="entry name" value="HTH_LacI"/>
    <property type="match status" value="1"/>
</dbReference>
<dbReference type="EMBL" id="QMFY01000012">
    <property type="protein sequence ID" value="RAV99175.1"/>
    <property type="molecule type" value="Genomic_DNA"/>
</dbReference>
<protein>
    <submittedName>
        <fullName evidence="5">LacI family transcriptional regulator</fullName>
    </submittedName>
</protein>
<sequence>MKKGKLSINDIAAKLNISKTTVSFILNGKAKEKRISEELTKKVQNLVDKVGYTPSQAAQSLRTGRTGIIGLMVEDISDPFFSGVAKHIEDEAFLRGYKIIYCSTENDKKRTQEYLRMFNQLRVDGYIITAPDNAEDDVEKLYNEGKQIILFDRNFKDIPLSYVMINNEKSTIEGTRHLIENGFKKIAFITLDSDQPQMVSRGKGYEKAIKEAKLSKHMLKMNYSLHAEDYIEQITTYLRTTSLDAVFFATGYLGICGLEALKGLKMSIPKDVGMVSFDDTDLFRIHTPSITAIPQPIAEMSTTLINTLLDNIEKPTSSRQKKVQHEIVLGTAIIVRESSKRK</sequence>
<dbReference type="InterPro" id="IPR000843">
    <property type="entry name" value="HTH_LacI"/>
</dbReference>
<dbReference type="RefSeq" id="WP_112748689.1">
    <property type="nucleotide sequence ID" value="NZ_QMFY01000012.1"/>
</dbReference>
<dbReference type="AlphaFoldDB" id="A0A364XY10"/>
<dbReference type="Gene3D" id="1.10.260.40">
    <property type="entry name" value="lambda repressor-like DNA-binding domains"/>
    <property type="match status" value="1"/>
</dbReference>
<dbReference type="GO" id="GO:0003700">
    <property type="term" value="F:DNA-binding transcription factor activity"/>
    <property type="evidence" value="ECO:0007669"/>
    <property type="project" value="TreeGrafter"/>
</dbReference>
<dbReference type="Pfam" id="PF00356">
    <property type="entry name" value="LacI"/>
    <property type="match status" value="1"/>
</dbReference>
<dbReference type="SUPFAM" id="SSF53822">
    <property type="entry name" value="Periplasmic binding protein-like I"/>
    <property type="match status" value="1"/>
</dbReference>
<dbReference type="SUPFAM" id="SSF47413">
    <property type="entry name" value="lambda repressor-like DNA-binding domains"/>
    <property type="match status" value="1"/>
</dbReference>
<dbReference type="PANTHER" id="PTHR30146">
    <property type="entry name" value="LACI-RELATED TRANSCRIPTIONAL REPRESSOR"/>
    <property type="match status" value="1"/>
</dbReference>
<dbReference type="Gene3D" id="3.40.50.2300">
    <property type="match status" value="2"/>
</dbReference>
<evidence type="ECO:0000313" key="5">
    <source>
        <dbReference type="EMBL" id="RAV99175.1"/>
    </source>
</evidence>
<reference evidence="5 6" key="1">
    <citation type="submission" date="2018-06" db="EMBL/GenBank/DDBJ databases">
        <title>Chryseolinea flavus sp. nov., a member of the phylum Bacteroidetes isolated from soil.</title>
        <authorList>
            <person name="Li Y."/>
            <person name="Wang J."/>
        </authorList>
    </citation>
    <scope>NUCLEOTIDE SEQUENCE [LARGE SCALE GENOMIC DNA]</scope>
    <source>
        <strain evidence="5 6">SDU1-6</strain>
    </source>
</reference>
<proteinExistence type="predicted"/>
<dbReference type="Proteomes" id="UP000251889">
    <property type="component" value="Unassembled WGS sequence"/>
</dbReference>
<keyword evidence="2" id="KW-0238">DNA-binding</keyword>
<dbReference type="PROSITE" id="PS50932">
    <property type="entry name" value="HTH_LACI_2"/>
    <property type="match status" value="1"/>
</dbReference>
<dbReference type="InterPro" id="IPR046335">
    <property type="entry name" value="LacI/GalR-like_sensor"/>
</dbReference>
<feature type="domain" description="HTH lacI-type" evidence="4">
    <location>
        <begin position="6"/>
        <end position="63"/>
    </location>
</feature>
<dbReference type="InterPro" id="IPR028082">
    <property type="entry name" value="Peripla_BP_I"/>
</dbReference>
<evidence type="ECO:0000256" key="2">
    <source>
        <dbReference type="ARBA" id="ARBA00023125"/>
    </source>
</evidence>
<dbReference type="PANTHER" id="PTHR30146:SF109">
    <property type="entry name" value="HTH-TYPE TRANSCRIPTIONAL REGULATOR GALS"/>
    <property type="match status" value="1"/>
</dbReference>
<name>A0A364XY10_9BACT</name>
<gene>
    <name evidence="5" type="ORF">DQQ10_19950</name>
</gene>
<keyword evidence="1" id="KW-0805">Transcription regulation</keyword>
<dbReference type="InterPro" id="IPR010982">
    <property type="entry name" value="Lambda_DNA-bd_dom_sf"/>
</dbReference>
<dbReference type="Pfam" id="PF13377">
    <property type="entry name" value="Peripla_BP_3"/>
    <property type="match status" value="1"/>
</dbReference>
<dbReference type="GO" id="GO:0000976">
    <property type="term" value="F:transcription cis-regulatory region binding"/>
    <property type="evidence" value="ECO:0007669"/>
    <property type="project" value="TreeGrafter"/>
</dbReference>
<evidence type="ECO:0000313" key="6">
    <source>
        <dbReference type="Proteomes" id="UP000251889"/>
    </source>
</evidence>
<keyword evidence="3" id="KW-0804">Transcription</keyword>
<keyword evidence="6" id="KW-1185">Reference proteome</keyword>
<dbReference type="SMART" id="SM00354">
    <property type="entry name" value="HTH_LACI"/>
    <property type="match status" value="1"/>
</dbReference>
<comment type="caution">
    <text evidence="5">The sequence shown here is derived from an EMBL/GenBank/DDBJ whole genome shotgun (WGS) entry which is preliminary data.</text>
</comment>
<dbReference type="OrthoDB" id="891936at2"/>
<accession>A0A364XY10</accession>
<evidence type="ECO:0000259" key="4">
    <source>
        <dbReference type="PROSITE" id="PS50932"/>
    </source>
</evidence>
<organism evidence="5 6">
    <name type="scientific">Pseudochryseolinea flava</name>
    <dbReference type="NCBI Taxonomy" id="2059302"/>
    <lineage>
        <taxon>Bacteria</taxon>
        <taxon>Pseudomonadati</taxon>
        <taxon>Bacteroidota</taxon>
        <taxon>Cytophagia</taxon>
        <taxon>Cytophagales</taxon>
        <taxon>Fulvivirgaceae</taxon>
        <taxon>Pseudochryseolinea</taxon>
    </lineage>
</organism>
<evidence type="ECO:0000256" key="1">
    <source>
        <dbReference type="ARBA" id="ARBA00023015"/>
    </source>
</evidence>